<gene>
    <name evidence="3" type="primary">fabZ</name>
    <name evidence="3" type="ORF">DW099_04480</name>
</gene>
<dbReference type="CDD" id="cd01288">
    <property type="entry name" value="FabZ"/>
    <property type="match status" value="1"/>
</dbReference>
<dbReference type="PANTHER" id="PTHR30272">
    <property type="entry name" value="3-HYDROXYACYL-[ACYL-CARRIER-PROTEIN] DEHYDRATASE"/>
    <property type="match status" value="1"/>
</dbReference>
<dbReference type="GO" id="GO:0019171">
    <property type="term" value="F:(3R)-hydroxyacyl-[acyl-carrier-protein] dehydratase activity"/>
    <property type="evidence" value="ECO:0007669"/>
    <property type="project" value="UniProtKB-EC"/>
</dbReference>
<dbReference type="InterPro" id="IPR029069">
    <property type="entry name" value="HotDog_dom_sf"/>
</dbReference>
<accession>A0A415E7Q9</accession>
<dbReference type="STRING" id="1776384.GCA_900086585_03184"/>
<dbReference type="Proteomes" id="UP000284841">
    <property type="component" value="Unassembled WGS sequence"/>
</dbReference>
<name>A0A415E7Q9_9FIRM</name>
<dbReference type="OrthoDB" id="9772788at2"/>
<dbReference type="RefSeq" id="WP_118333852.1">
    <property type="nucleotide sequence ID" value="NZ_AP025567.1"/>
</dbReference>
<evidence type="ECO:0000313" key="4">
    <source>
        <dbReference type="Proteomes" id="UP000284841"/>
    </source>
</evidence>
<comment type="caution">
    <text evidence="3">The sequence shown here is derived from an EMBL/GenBank/DDBJ whole genome shotgun (WGS) entry which is preliminary data.</text>
</comment>
<dbReference type="Pfam" id="PF07977">
    <property type="entry name" value="FabA"/>
    <property type="match status" value="1"/>
</dbReference>
<evidence type="ECO:0000313" key="3">
    <source>
        <dbReference type="EMBL" id="RHJ89826.1"/>
    </source>
</evidence>
<reference evidence="3 4" key="1">
    <citation type="submission" date="2018-08" db="EMBL/GenBank/DDBJ databases">
        <title>A genome reference for cultivated species of the human gut microbiota.</title>
        <authorList>
            <person name="Zou Y."/>
            <person name="Xue W."/>
            <person name="Luo G."/>
        </authorList>
    </citation>
    <scope>NUCLEOTIDE SEQUENCE [LARGE SCALE GENOMIC DNA]</scope>
    <source>
        <strain evidence="3 4">AM07-24</strain>
    </source>
</reference>
<evidence type="ECO:0000256" key="1">
    <source>
        <dbReference type="ARBA" id="ARBA00009174"/>
    </source>
</evidence>
<keyword evidence="2 3" id="KW-0456">Lyase</keyword>
<protein>
    <submittedName>
        <fullName evidence="3">3-hydroxyacyl-ACP dehydratase FabZ</fullName>
        <ecNumber evidence="3">4.2.1.59</ecNumber>
    </submittedName>
</protein>
<proteinExistence type="inferred from homology"/>
<comment type="similarity">
    <text evidence="1">Belongs to the thioester dehydratase family. FabZ subfamily.</text>
</comment>
<evidence type="ECO:0000256" key="2">
    <source>
        <dbReference type="ARBA" id="ARBA00023239"/>
    </source>
</evidence>
<dbReference type="AlphaFoldDB" id="A0A415E7Q9"/>
<organism evidence="3 4">
    <name type="scientific">Emergencia timonensis</name>
    <dbReference type="NCBI Taxonomy" id="1776384"/>
    <lineage>
        <taxon>Bacteria</taxon>
        <taxon>Bacillati</taxon>
        <taxon>Bacillota</taxon>
        <taxon>Clostridia</taxon>
        <taxon>Peptostreptococcales</taxon>
        <taxon>Anaerovoracaceae</taxon>
        <taxon>Emergencia</taxon>
    </lineage>
</organism>
<dbReference type="Gene3D" id="3.10.129.10">
    <property type="entry name" value="Hotdog Thioesterase"/>
    <property type="match status" value="1"/>
</dbReference>
<dbReference type="EMBL" id="QRMS01000001">
    <property type="protein sequence ID" value="RHJ89826.1"/>
    <property type="molecule type" value="Genomic_DNA"/>
</dbReference>
<sequence length="146" mass="16528">MSHLRLNLEKIKAIIPHRDPMLLVDEVVDMMPEDSITSRFYVDPDRDIFRGHFPEEPVLPGVYTVEIMAQTSDILILSCERYAGKTPLFIGIDSVKFRWKIKPGDTLEIHSRISYENTDKAIVTCSAEVYNGGVLACEGDVTLAMR</sequence>
<keyword evidence="4" id="KW-1185">Reference proteome</keyword>
<dbReference type="EC" id="4.2.1.59" evidence="3"/>
<dbReference type="NCBIfam" id="NF000582">
    <property type="entry name" value="PRK00006.1"/>
    <property type="match status" value="1"/>
</dbReference>
<dbReference type="SUPFAM" id="SSF54637">
    <property type="entry name" value="Thioesterase/thiol ester dehydrase-isomerase"/>
    <property type="match status" value="1"/>
</dbReference>
<dbReference type="InterPro" id="IPR013114">
    <property type="entry name" value="FabA_FabZ"/>
</dbReference>
<dbReference type="PANTHER" id="PTHR30272:SF1">
    <property type="entry name" value="3-HYDROXYACYL-[ACYL-CARRIER-PROTEIN] DEHYDRATASE"/>
    <property type="match status" value="1"/>
</dbReference>